<protein>
    <submittedName>
        <fullName evidence="8">Sensor histidine kinase</fullName>
    </submittedName>
</protein>
<dbReference type="InterPro" id="IPR003660">
    <property type="entry name" value="HAMP_dom"/>
</dbReference>
<evidence type="ECO:0000256" key="4">
    <source>
        <dbReference type="ARBA" id="ARBA00022777"/>
    </source>
</evidence>
<dbReference type="CDD" id="cd06225">
    <property type="entry name" value="HAMP"/>
    <property type="match status" value="1"/>
</dbReference>
<keyword evidence="6" id="KW-1133">Transmembrane helix</keyword>
<dbReference type="AlphaFoldDB" id="A0A923LLH9"/>
<evidence type="ECO:0000256" key="5">
    <source>
        <dbReference type="SAM" id="Coils"/>
    </source>
</evidence>
<comment type="subcellular location">
    <subcellularLocation>
        <location evidence="1">Membrane</location>
    </subcellularLocation>
</comment>
<dbReference type="InterPro" id="IPR003594">
    <property type="entry name" value="HATPase_dom"/>
</dbReference>
<evidence type="ECO:0000256" key="3">
    <source>
        <dbReference type="ARBA" id="ARBA00022679"/>
    </source>
</evidence>
<dbReference type="InterPro" id="IPR010559">
    <property type="entry name" value="Sig_transdc_His_kin_internal"/>
</dbReference>
<feature type="coiled-coil region" evidence="5">
    <location>
        <begin position="249"/>
        <end position="279"/>
    </location>
</feature>
<reference evidence="8" key="1">
    <citation type="submission" date="2020-08" db="EMBL/GenBank/DDBJ databases">
        <title>Genome public.</title>
        <authorList>
            <person name="Liu C."/>
            <person name="Sun Q."/>
        </authorList>
    </citation>
    <scope>NUCLEOTIDE SEQUENCE</scope>
    <source>
        <strain evidence="8">BX1005</strain>
    </source>
</reference>
<dbReference type="Gene3D" id="6.10.340.10">
    <property type="match status" value="1"/>
</dbReference>
<dbReference type="PROSITE" id="PS50885">
    <property type="entry name" value="HAMP"/>
    <property type="match status" value="1"/>
</dbReference>
<evidence type="ECO:0000313" key="9">
    <source>
        <dbReference type="Proteomes" id="UP000606720"/>
    </source>
</evidence>
<dbReference type="GO" id="GO:0016020">
    <property type="term" value="C:membrane"/>
    <property type="evidence" value="ECO:0007669"/>
    <property type="project" value="UniProtKB-SubCell"/>
</dbReference>
<evidence type="ECO:0000313" key="8">
    <source>
        <dbReference type="EMBL" id="MBC5713054.1"/>
    </source>
</evidence>
<dbReference type="Pfam" id="PF02518">
    <property type="entry name" value="HATPase_c"/>
    <property type="match status" value="1"/>
</dbReference>
<keyword evidence="3" id="KW-0808">Transferase</keyword>
<keyword evidence="6" id="KW-0472">Membrane</keyword>
<dbReference type="GO" id="GO:0000155">
    <property type="term" value="F:phosphorelay sensor kinase activity"/>
    <property type="evidence" value="ECO:0007669"/>
    <property type="project" value="InterPro"/>
</dbReference>
<dbReference type="Pfam" id="PF00672">
    <property type="entry name" value="HAMP"/>
    <property type="match status" value="1"/>
</dbReference>
<evidence type="ECO:0000256" key="6">
    <source>
        <dbReference type="SAM" id="Phobius"/>
    </source>
</evidence>
<dbReference type="Pfam" id="PF06580">
    <property type="entry name" value="His_kinase"/>
    <property type="match status" value="1"/>
</dbReference>
<sequence length="480" mass="55967">MREKVTQVYHDSSLATKIRYSYMLISVPFILLQIFCFYNLWNVNRNYEDMINSTVVASEFSLDFKKEFDYETYLVIVENKTIAESSLNDMLNDANRIVRGLEELTESPENSSRLESVKKYLENLEIYITRIEENLKTGNKYEDNIEIWENDVQIVTSLLRESIFQYIYYEVRDIQQSHEKYQAFFMTMIQTSIIAFGAIMCLIVILSYYIPRSITRPIRKLCEVTDQVAKGDLSVRANVRSGAEVSVLNDSLNMMIDKINELLEQVTKEQVRLRRAEFELLQAQINPHFLYNTLDAIIWLAECGEQKKVVNMVSSLSEFFRTSLNQGKDIITVKEELQHVRSYLEIQQVCYQDIMKYEILVPEQLYRSLIPKITIQPLVENALYHGIKNKRGQGKIVITGRREDDCCLIEVRDDGIGISKERLAQVQDKIQHKVAGGDEIYGLYNVNERIRLNFGEKYGIFIKSVYGESTVVTIMLPYEE</sequence>
<dbReference type="InterPro" id="IPR050640">
    <property type="entry name" value="Bact_2-comp_sensor_kinase"/>
</dbReference>
<dbReference type="PANTHER" id="PTHR34220">
    <property type="entry name" value="SENSOR HISTIDINE KINASE YPDA"/>
    <property type="match status" value="1"/>
</dbReference>
<gene>
    <name evidence="8" type="ORF">H8S17_02315</name>
</gene>
<keyword evidence="2" id="KW-0597">Phosphoprotein</keyword>
<feature type="transmembrane region" description="Helical" evidence="6">
    <location>
        <begin position="20"/>
        <end position="41"/>
    </location>
</feature>
<evidence type="ECO:0000259" key="7">
    <source>
        <dbReference type="PROSITE" id="PS50885"/>
    </source>
</evidence>
<dbReference type="SMART" id="SM00304">
    <property type="entry name" value="HAMP"/>
    <property type="match status" value="1"/>
</dbReference>
<feature type="domain" description="HAMP" evidence="7">
    <location>
        <begin position="212"/>
        <end position="264"/>
    </location>
</feature>
<dbReference type="Proteomes" id="UP000606720">
    <property type="component" value="Unassembled WGS sequence"/>
</dbReference>
<proteinExistence type="predicted"/>
<dbReference type="SMART" id="SM00387">
    <property type="entry name" value="HATPase_c"/>
    <property type="match status" value="1"/>
</dbReference>
<evidence type="ECO:0000256" key="2">
    <source>
        <dbReference type="ARBA" id="ARBA00022553"/>
    </source>
</evidence>
<dbReference type="InterPro" id="IPR036890">
    <property type="entry name" value="HATPase_C_sf"/>
</dbReference>
<name>A0A923LLH9_9FIRM</name>
<dbReference type="EMBL" id="JACOPH010000001">
    <property type="protein sequence ID" value="MBC5713054.1"/>
    <property type="molecule type" value="Genomic_DNA"/>
</dbReference>
<dbReference type="PANTHER" id="PTHR34220:SF7">
    <property type="entry name" value="SENSOR HISTIDINE KINASE YPDA"/>
    <property type="match status" value="1"/>
</dbReference>
<dbReference type="RefSeq" id="WP_186866057.1">
    <property type="nucleotide sequence ID" value="NZ_JACOPH010000001.1"/>
</dbReference>
<comment type="caution">
    <text evidence="8">The sequence shown here is derived from an EMBL/GenBank/DDBJ whole genome shotgun (WGS) entry which is preliminary data.</text>
</comment>
<dbReference type="SUPFAM" id="SSF158472">
    <property type="entry name" value="HAMP domain-like"/>
    <property type="match status" value="1"/>
</dbReference>
<evidence type="ECO:0000256" key="1">
    <source>
        <dbReference type="ARBA" id="ARBA00004370"/>
    </source>
</evidence>
<keyword evidence="4 8" id="KW-0418">Kinase</keyword>
<dbReference type="SUPFAM" id="SSF55874">
    <property type="entry name" value="ATPase domain of HSP90 chaperone/DNA topoisomerase II/histidine kinase"/>
    <property type="match status" value="1"/>
</dbReference>
<keyword evidence="5" id="KW-0175">Coiled coil</keyword>
<feature type="transmembrane region" description="Helical" evidence="6">
    <location>
        <begin position="183"/>
        <end position="210"/>
    </location>
</feature>
<dbReference type="Gene3D" id="3.30.565.10">
    <property type="entry name" value="Histidine kinase-like ATPase, C-terminal domain"/>
    <property type="match status" value="1"/>
</dbReference>
<accession>A0A923LLH9</accession>
<organism evidence="8 9">
    <name type="scientific">Roseburia zhanii</name>
    <dbReference type="NCBI Taxonomy" id="2763064"/>
    <lineage>
        <taxon>Bacteria</taxon>
        <taxon>Bacillati</taxon>
        <taxon>Bacillota</taxon>
        <taxon>Clostridia</taxon>
        <taxon>Lachnospirales</taxon>
        <taxon>Lachnospiraceae</taxon>
        <taxon>Roseburia</taxon>
    </lineage>
</organism>
<keyword evidence="9" id="KW-1185">Reference proteome</keyword>
<keyword evidence="6" id="KW-0812">Transmembrane</keyword>